<keyword evidence="1" id="KW-0805">Transcription regulation</keyword>
<evidence type="ECO:0000256" key="3">
    <source>
        <dbReference type="ARBA" id="ARBA00023163"/>
    </source>
</evidence>
<keyword evidence="3" id="KW-0804">Transcription</keyword>
<protein>
    <submittedName>
        <fullName evidence="6">Response regulator</fullName>
    </submittedName>
</protein>
<dbReference type="InterPro" id="IPR036388">
    <property type="entry name" value="WH-like_DNA-bd_sf"/>
</dbReference>
<name>A0A0D0P9S2_9RHOB</name>
<dbReference type="InterPro" id="IPR036693">
    <property type="entry name" value="TF_LuxR_autoind-bd_dom_sf"/>
</dbReference>
<reference evidence="6 7" key="1">
    <citation type="submission" date="2013-01" db="EMBL/GenBank/DDBJ databases">
        <authorList>
            <person name="Fiebig A."/>
            <person name="Goeker M."/>
            <person name="Klenk H.-P.P."/>
        </authorList>
    </citation>
    <scope>NUCLEOTIDE SEQUENCE [LARGE SCALE GENOMIC DNA]</scope>
    <source>
        <strain evidence="6 7">DSM 24838</strain>
    </source>
</reference>
<keyword evidence="2" id="KW-0238">DNA-binding</keyword>
<gene>
    <name evidence="6" type="ORF">Wenmar_03266</name>
</gene>
<feature type="region of interest" description="Disordered" evidence="4">
    <location>
        <begin position="1"/>
        <end position="20"/>
    </location>
</feature>
<dbReference type="AlphaFoldDB" id="A0A0D0P9S2"/>
<dbReference type="InterPro" id="IPR000792">
    <property type="entry name" value="Tscrpt_reg_LuxR_C"/>
</dbReference>
<dbReference type="Gene3D" id="3.30.450.80">
    <property type="entry name" value="Transcription factor LuxR-like, autoinducer-binding domain"/>
    <property type="match status" value="1"/>
</dbReference>
<keyword evidence="7" id="KW-1185">Reference proteome</keyword>
<dbReference type="Gene3D" id="1.10.10.10">
    <property type="entry name" value="Winged helix-like DNA-binding domain superfamily/Winged helix DNA-binding domain"/>
    <property type="match status" value="1"/>
</dbReference>
<dbReference type="SMART" id="SM00421">
    <property type="entry name" value="HTH_LUXR"/>
    <property type="match status" value="1"/>
</dbReference>
<dbReference type="OrthoDB" id="7826109at2"/>
<sequence>MSVRPSFQQSGSGPVSGEPENLNIQAELARLEPYAEAGYYLALHFRFTSPLMFFQTFDQAWIRHYAEEGYVLRDPMVAWSYANSGATRWSDGEIADPYGIIDQARSFGLKHGVTISCGPVQSRTVCSVAHSNREFTDDEIAEMRTIVSDLHSLTEPKSQMTKAQIEALRLIADGHRHAAAAHMLGISESALKVRLSSARQRLMARTTPEAIQRAKSLNVL</sequence>
<dbReference type="GO" id="GO:0006355">
    <property type="term" value="P:regulation of DNA-templated transcription"/>
    <property type="evidence" value="ECO:0007669"/>
    <property type="project" value="InterPro"/>
</dbReference>
<feature type="compositionally biased region" description="Polar residues" evidence="4">
    <location>
        <begin position="1"/>
        <end position="13"/>
    </location>
</feature>
<dbReference type="STRING" id="1123501.Wenmar_03266"/>
<evidence type="ECO:0000259" key="5">
    <source>
        <dbReference type="SMART" id="SM00421"/>
    </source>
</evidence>
<proteinExistence type="predicted"/>
<dbReference type="InterPro" id="IPR005143">
    <property type="entry name" value="TF_LuxR_autoind-bd_dom"/>
</dbReference>
<dbReference type="GO" id="GO:0003677">
    <property type="term" value="F:DNA binding"/>
    <property type="evidence" value="ECO:0007669"/>
    <property type="project" value="UniProtKB-KW"/>
</dbReference>
<evidence type="ECO:0000313" key="6">
    <source>
        <dbReference type="EMBL" id="KIQ68256.1"/>
    </source>
</evidence>
<evidence type="ECO:0000256" key="4">
    <source>
        <dbReference type="SAM" id="MobiDB-lite"/>
    </source>
</evidence>
<evidence type="ECO:0000256" key="1">
    <source>
        <dbReference type="ARBA" id="ARBA00023015"/>
    </source>
</evidence>
<organism evidence="6 7">
    <name type="scientific">Wenxinia marina DSM 24838</name>
    <dbReference type="NCBI Taxonomy" id="1123501"/>
    <lineage>
        <taxon>Bacteria</taxon>
        <taxon>Pseudomonadati</taxon>
        <taxon>Pseudomonadota</taxon>
        <taxon>Alphaproteobacteria</taxon>
        <taxon>Rhodobacterales</taxon>
        <taxon>Roseobacteraceae</taxon>
        <taxon>Wenxinia</taxon>
    </lineage>
</organism>
<dbReference type="EMBL" id="AONG01000016">
    <property type="protein sequence ID" value="KIQ68256.1"/>
    <property type="molecule type" value="Genomic_DNA"/>
</dbReference>
<dbReference type="SUPFAM" id="SSF75516">
    <property type="entry name" value="Pheromone-binding domain of LuxR-like quorum-sensing transcription factors"/>
    <property type="match status" value="1"/>
</dbReference>
<evidence type="ECO:0000256" key="2">
    <source>
        <dbReference type="ARBA" id="ARBA00023125"/>
    </source>
</evidence>
<dbReference type="Pfam" id="PF03472">
    <property type="entry name" value="Autoind_bind"/>
    <property type="match status" value="1"/>
</dbReference>
<feature type="domain" description="HTH luxR-type" evidence="5">
    <location>
        <begin position="157"/>
        <end position="214"/>
    </location>
</feature>
<comment type="caution">
    <text evidence="6">The sequence shown here is derived from an EMBL/GenBank/DDBJ whole genome shotgun (WGS) entry which is preliminary data.</text>
</comment>
<dbReference type="Proteomes" id="UP000035100">
    <property type="component" value="Unassembled WGS sequence"/>
</dbReference>
<accession>A0A0D0P9S2</accession>
<evidence type="ECO:0000313" key="7">
    <source>
        <dbReference type="Proteomes" id="UP000035100"/>
    </source>
</evidence>
<dbReference type="InterPro" id="IPR016032">
    <property type="entry name" value="Sig_transdc_resp-reg_C-effctor"/>
</dbReference>
<dbReference type="eggNOG" id="COG2197">
    <property type="taxonomic scope" value="Bacteria"/>
</dbReference>
<dbReference type="SUPFAM" id="SSF46894">
    <property type="entry name" value="C-terminal effector domain of the bipartite response regulators"/>
    <property type="match status" value="1"/>
</dbReference>